<name>A0ACB5U187_AMBMO</name>
<dbReference type="EMBL" id="BSXS01011133">
    <property type="protein sequence ID" value="GME99760.1"/>
    <property type="molecule type" value="Genomic_DNA"/>
</dbReference>
<comment type="caution">
    <text evidence="1">The sequence shown here is derived from an EMBL/GenBank/DDBJ whole genome shotgun (WGS) entry which is preliminary data.</text>
</comment>
<organism evidence="1 2">
    <name type="scientific">Ambrosiozyma monospora</name>
    <name type="common">Yeast</name>
    <name type="synonym">Endomycopsis monosporus</name>
    <dbReference type="NCBI Taxonomy" id="43982"/>
    <lineage>
        <taxon>Eukaryota</taxon>
        <taxon>Fungi</taxon>
        <taxon>Dikarya</taxon>
        <taxon>Ascomycota</taxon>
        <taxon>Saccharomycotina</taxon>
        <taxon>Pichiomycetes</taxon>
        <taxon>Pichiales</taxon>
        <taxon>Pichiaceae</taxon>
        <taxon>Ambrosiozyma</taxon>
    </lineage>
</organism>
<keyword evidence="2" id="KW-1185">Reference proteome</keyword>
<dbReference type="Proteomes" id="UP001165064">
    <property type="component" value="Unassembled WGS sequence"/>
</dbReference>
<protein>
    <submittedName>
        <fullName evidence="1">Unnamed protein product</fullName>
    </submittedName>
</protein>
<accession>A0ACB5U187</accession>
<sequence length="218" mass="24569">MLSQTHGFNIPLSGIYSISQFKENQFNSFIPVTPKRVINDFEIPSFEIPPQFRKEQAPNASGLRSSTNSSNKNNLKLRDQAASSQRSNNYNSSSTIYENNPDRLLKRRKVSPSGTPGVTVKKKVTKISSARSKNGCWTCRLRRKRCPEQRPVCSECVRLGLTCDGYDIERPAFMKSESLAKEKMAHIKAITSAHKKKARLGGPRKLHDEKSTINDVQQ</sequence>
<gene>
    <name evidence="1" type="ORF">Amon02_001081700</name>
</gene>
<evidence type="ECO:0000313" key="2">
    <source>
        <dbReference type="Proteomes" id="UP001165064"/>
    </source>
</evidence>
<evidence type="ECO:0000313" key="1">
    <source>
        <dbReference type="EMBL" id="GME99760.1"/>
    </source>
</evidence>
<proteinExistence type="predicted"/>
<reference evidence="1" key="1">
    <citation type="submission" date="2023-04" db="EMBL/GenBank/DDBJ databases">
        <title>Ambrosiozyma monospora NBRC 10751.</title>
        <authorList>
            <person name="Ichikawa N."/>
            <person name="Sato H."/>
            <person name="Tonouchi N."/>
        </authorList>
    </citation>
    <scope>NUCLEOTIDE SEQUENCE</scope>
    <source>
        <strain evidence="1">NBRC 10751</strain>
    </source>
</reference>